<sequence length="901" mass="95986">MDSGLNWKHPVFGGCTGLGQGKNCRVVKGWDFVGETESGRYRPDGDPMDCLAHEASHGTQVASVAAGDASFFSNRPWRGVAYKAQILAYKVSGSCKAQGSVSTNATLAAIRKASEDGADVLNLSYGDFRSGSYTDMRYANALGSAMQRGALVAIASGNDGAFGPWFTEGGVAARGVLSSAAVDVNIHMSNVALKMEPPLLINGSKQASIDALPPEMLTSAIAAAMPPLLARYTGLKFPLKIIPAKPINGCLPITNKAELKGHIALVIRGNCTFQAKVDTAAAAGAAAVILYHNRSTPWISMAFDEVPPIPIWGVPNQVGLALLKAPGVRLAGAAWSGEQRSSVVVEPAMFSSWGPAATLEMNPSIAAPGSSVHTASSGDAYADVDGTSYSAPFVSGALALWRQARPEHWSSQQAERASNSKKTQHAVAEPDTIGGLELAAAAATDNKKSVSFAAGDVAGVLGKKAPQQQAAYAAFVSTAKPIAWSKVKGWAQPVARVGAGLIQVDAAIENPTRAEPTHLLLRSNQPSQTLTLSLTNAGVSYPITYKLAHQPAAAVSLKDTWFVSNPEQLLQPLGATVRFMVAGKAASQVVVQPGQKAEVQVTFTLPQQLRDGPNLFSGYITATPTGKATPSNIRLESGQSNFRLSRLTGFTGTLPYRPVPLVVPYQGFSQNYTMLPLLPTPNFAEHADKSRQILKSLLRVCYTEFARELYSDAAVAGPINQDGYLYQPHVDRCIYNAADPAKQYTLPLQDLKEGNGALMISAALSRPAVNMQLMLFEADSCKDTSSAKPQGELAWIAPAAAKPPCIGGFKRNKQLGQVWRYMQPSRDYPTTLWSYYGTDFDGSVRTRDAKDDRVLSKVAVQPKKQYKFQLWLVGPLAAADKAAGEGYKTWQYDVPGTYSFV</sequence>
<dbReference type="PANTHER" id="PTHR43806:SF11">
    <property type="entry name" value="CEREVISIN-RELATED"/>
    <property type="match status" value="1"/>
</dbReference>
<dbReference type="InterPro" id="IPR022398">
    <property type="entry name" value="Peptidase_S8_His-AS"/>
</dbReference>
<dbReference type="Pfam" id="PF02225">
    <property type="entry name" value="PA"/>
    <property type="match status" value="1"/>
</dbReference>
<keyword evidence="5 7" id="KW-0378">Hydrolase</keyword>
<evidence type="ECO:0000256" key="8">
    <source>
        <dbReference type="SAM" id="MobiDB-lite"/>
    </source>
</evidence>
<evidence type="ECO:0000256" key="5">
    <source>
        <dbReference type="ARBA" id="ARBA00022801"/>
    </source>
</evidence>
<dbReference type="InterPro" id="IPR023828">
    <property type="entry name" value="Peptidase_S8_Ser-AS"/>
</dbReference>
<feature type="compositionally biased region" description="Polar residues" evidence="8">
    <location>
        <begin position="409"/>
        <end position="421"/>
    </location>
</feature>
<evidence type="ECO:0000256" key="4">
    <source>
        <dbReference type="ARBA" id="ARBA00022729"/>
    </source>
</evidence>
<feature type="active site" description="Charge relay system" evidence="7">
    <location>
        <position position="2"/>
    </location>
</feature>
<keyword evidence="3 7" id="KW-0645">Protease</keyword>
<evidence type="ECO:0000256" key="1">
    <source>
        <dbReference type="ARBA" id="ARBA00011073"/>
    </source>
</evidence>
<dbReference type="InterPro" id="IPR000209">
    <property type="entry name" value="Peptidase_S8/S53_dom"/>
</dbReference>
<comment type="similarity">
    <text evidence="1 7">Belongs to the peptidase S8 family.</text>
</comment>
<evidence type="ECO:0008006" key="14">
    <source>
        <dbReference type="Google" id="ProtNLM"/>
    </source>
</evidence>
<dbReference type="PANTHER" id="PTHR43806">
    <property type="entry name" value="PEPTIDASE S8"/>
    <property type="match status" value="1"/>
</dbReference>
<feature type="domain" description="PA" evidence="10">
    <location>
        <begin position="248"/>
        <end position="322"/>
    </location>
</feature>
<dbReference type="InterPro" id="IPR036852">
    <property type="entry name" value="Peptidase_S8/S53_dom_sf"/>
</dbReference>
<feature type="active site" description="Charge relay system" evidence="7">
    <location>
        <position position="388"/>
    </location>
</feature>
<reference evidence="12 13" key="1">
    <citation type="submission" date="2023-05" db="EMBL/GenBank/DDBJ databases">
        <title>A 100% complete, gapless, phased diploid assembly of the Scenedesmus obliquus UTEX 3031 genome.</title>
        <authorList>
            <person name="Biondi T.C."/>
            <person name="Hanschen E.R."/>
            <person name="Kwon T."/>
            <person name="Eng W."/>
            <person name="Kruse C.P.S."/>
            <person name="Koehler S.I."/>
            <person name="Kunde Y."/>
            <person name="Gleasner C.D."/>
            <person name="You Mak K.T."/>
            <person name="Polle J."/>
            <person name="Hovde B.T."/>
            <person name="Starkenburg S.R."/>
        </authorList>
    </citation>
    <scope>NUCLEOTIDE SEQUENCE [LARGE SCALE GENOMIC DNA]</scope>
    <source>
        <strain evidence="12 13">DOE0152z</strain>
    </source>
</reference>
<evidence type="ECO:0000256" key="7">
    <source>
        <dbReference type="PROSITE-ProRule" id="PRU01240"/>
    </source>
</evidence>
<dbReference type="Pfam" id="PF06280">
    <property type="entry name" value="fn3_5"/>
    <property type="match status" value="1"/>
</dbReference>
<evidence type="ECO:0000313" key="12">
    <source>
        <dbReference type="EMBL" id="WIA15454.1"/>
    </source>
</evidence>
<dbReference type="PROSITE" id="PS00138">
    <property type="entry name" value="SUBTILASE_SER"/>
    <property type="match status" value="1"/>
</dbReference>
<dbReference type="Pfam" id="PF00082">
    <property type="entry name" value="Peptidase_S8"/>
    <property type="match status" value="1"/>
</dbReference>
<keyword evidence="4" id="KW-0732">Signal</keyword>
<feature type="domain" description="Peptidase S8/S53" evidence="9">
    <location>
        <begin position="1"/>
        <end position="417"/>
    </location>
</feature>
<keyword evidence="2" id="KW-0964">Secreted</keyword>
<keyword evidence="6 7" id="KW-0720">Serine protease</keyword>
<evidence type="ECO:0000259" key="9">
    <source>
        <dbReference type="Pfam" id="PF00082"/>
    </source>
</evidence>
<keyword evidence="2" id="KW-0134">Cell wall</keyword>
<evidence type="ECO:0000259" key="10">
    <source>
        <dbReference type="Pfam" id="PF02225"/>
    </source>
</evidence>
<evidence type="ECO:0000256" key="2">
    <source>
        <dbReference type="ARBA" id="ARBA00022512"/>
    </source>
</evidence>
<dbReference type="PROSITE" id="PS00137">
    <property type="entry name" value="SUBTILASE_HIS"/>
    <property type="match status" value="1"/>
</dbReference>
<evidence type="ECO:0000313" key="13">
    <source>
        <dbReference type="Proteomes" id="UP001244341"/>
    </source>
</evidence>
<name>A0ABY8U2W4_TETOB</name>
<keyword evidence="13" id="KW-1185">Reference proteome</keyword>
<proteinExistence type="inferred from homology"/>
<organism evidence="12 13">
    <name type="scientific">Tetradesmus obliquus</name>
    <name type="common">Green alga</name>
    <name type="synonym">Acutodesmus obliquus</name>
    <dbReference type="NCBI Taxonomy" id="3088"/>
    <lineage>
        <taxon>Eukaryota</taxon>
        <taxon>Viridiplantae</taxon>
        <taxon>Chlorophyta</taxon>
        <taxon>core chlorophytes</taxon>
        <taxon>Chlorophyceae</taxon>
        <taxon>CS clade</taxon>
        <taxon>Sphaeropleales</taxon>
        <taxon>Scenedesmaceae</taxon>
        <taxon>Tetradesmus</taxon>
    </lineage>
</organism>
<feature type="active site" description="Charge relay system" evidence="7">
    <location>
        <position position="57"/>
    </location>
</feature>
<dbReference type="Proteomes" id="UP001244341">
    <property type="component" value="Chromosome 6b"/>
</dbReference>
<protein>
    <recommendedName>
        <fullName evidence="14">Peptidase S8/S53 domain-containing protein</fullName>
    </recommendedName>
</protein>
<dbReference type="EMBL" id="CP126213">
    <property type="protein sequence ID" value="WIA15454.1"/>
    <property type="molecule type" value="Genomic_DNA"/>
</dbReference>
<dbReference type="InterPro" id="IPR046450">
    <property type="entry name" value="PA_dom_sf"/>
</dbReference>
<dbReference type="InterPro" id="IPR003137">
    <property type="entry name" value="PA_domain"/>
</dbReference>
<accession>A0ABY8U2W4</accession>
<dbReference type="Gene3D" id="3.50.30.30">
    <property type="match status" value="1"/>
</dbReference>
<dbReference type="PROSITE" id="PS51892">
    <property type="entry name" value="SUBTILASE"/>
    <property type="match status" value="1"/>
</dbReference>
<evidence type="ECO:0000259" key="11">
    <source>
        <dbReference type="Pfam" id="PF06280"/>
    </source>
</evidence>
<feature type="region of interest" description="Disordered" evidence="8">
    <location>
        <begin position="409"/>
        <end position="428"/>
    </location>
</feature>
<dbReference type="SUPFAM" id="SSF52025">
    <property type="entry name" value="PA domain"/>
    <property type="match status" value="1"/>
</dbReference>
<gene>
    <name evidence="12" type="ORF">OEZ85_002100</name>
</gene>
<feature type="domain" description="C5a peptidase/Subtilisin-like protease SBT2-like Fn3-like" evidence="11">
    <location>
        <begin position="528"/>
        <end position="627"/>
    </location>
</feature>
<dbReference type="Gene3D" id="3.40.50.200">
    <property type="entry name" value="Peptidase S8/S53 domain"/>
    <property type="match status" value="2"/>
</dbReference>
<dbReference type="SUPFAM" id="SSF52743">
    <property type="entry name" value="Subtilisin-like"/>
    <property type="match status" value="1"/>
</dbReference>
<dbReference type="InterPro" id="IPR010435">
    <property type="entry name" value="C5a/SBT2-like_Fn3"/>
</dbReference>
<dbReference type="InterPro" id="IPR050131">
    <property type="entry name" value="Peptidase_S8_subtilisin-like"/>
</dbReference>
<evidence type="ECO:0000256" key="3">
    <source>
        <dbReference type="ARBA" id="ARBA00022670"/>
    </source>
</evidence>
<evidence type="ECO:0000256" key="6">
    <source>
        <dbReference type="ARBA" id="ARBA00022825"/>
    </source>
</evidence>